<evidence type="ECO:0000313" key="1">
    <source>
        <dbReference type="EMBL" id="GJT11594.1"/>
    </source>
</evidence>
<sequence>MSILNKSLTGKDSWIDRAREPITEEAHLEKLKYVAKGERKPTFGMPIPEAMLSLMRKGDVPTLKKKKDAVTNRPRSITFADNVLPEPDEALEYAKMVNMEETQH</sequence>
<protein>
    <submittedName>
        <fullName evidence="1">Uncharacterized protein</fullName>
    </submittedName>
</protein>
<gene>
    <name evidence="1" type="ORF">Tco_0858636</name>
</gene>
<proteinExistence type="predicted"/>
<reference evidence="1" key="2">
    <citation type="submission" date="2022-01" db="EMBL/GenBank/DDBJ databases">
        <authorList>
            <person name="Yamashiro T."/>
            <person name="Shiraishi A."/>
            <person name="Satake H."/>
            <person name="Nakayama K."/>
        </authorList>
    </citation>
    <scope>NUCLEOTIDE SEQUENCE</scope>
</reference>
<name>A0ABQ5BDQ7_9ASTR</name>
<dbReference type="Proteomes" id="UP001151760">
    <property type="component" value="Unassembled WGS sequence"/>
</dbReference>
<keyword evidence="2" id="KW-1185">Reference proteome</keyword>
<comment type="caution">
    <text evidence="1">The sequence shown here is derived from an EMBL/GenBank/DDBJ whole genome shotgun (WGS) entry which is preliminary data.</text>
</comment>
<accession>A0ABQ5BDQ7</accession>
<reference evidence="1" key="1">
    <citation type="journal article" date="2022" name="Int. J. Mol. Sci.">
        <title>Draft Genome of Tanacetum Coccineum: Genomic Comparison of Closely Related Tanacetum-Family Plants.</title>
        <authorList>
            <person name="Yamashiro T."/>
            <person name="Shiraishi A."/>
            <person name="Nakayama K."/>
            <person name="Satake H."/>
        </authorList>
    </citation>
    <scope>NUCLEOTIDE SEQUENCE</scope>
</reference>
<organism evidence="1 2">
    <name type="scientific">Tanacetum coccineum</name>
    <dbReference type="NCBI Taxonomy" id="301880"/>
    <lineage>
        <taxon>Eukaryota</taxon>
        <taxon>Viridiplantae</taxon>
        <taxon>Streptophyta</taxon>
        <taxon>Embryophyta</taxon>
        <taxon>Tracheophyta</taxon>
        <taxon>Spermatophyta</taxon>
        <taxon>Magnoliopsida</taxon>
        <taxon>eudicotyledons</taxon>
        <taxon>Gunneridae</taxon>
        <taxon>Pentapetalae</taxon>
        <taxon>asterids</taxon>
        <taxon>campanulids</taxon>
        <taxon>Asterales</taxon>
        <taxon>Asteraceae</taxon>
        <taxon>Asteroideae</taxon>
        <taxon>Anthemideae</taxon>
        <taxon>Anthemidinae</taxon>
        <taxon>Tanacetum</taxon>
    </lineage>
</organism>
<dbReference type="EMBL" id="BQNB010013079">
    <property type="protein sequence ID" value="GJT11594.1"/>
    <property type="molecule type" value="Genomic_DNA"/>
</dbReference>
<evidence type="ECO:0000313" key="2">
    <source>
        <dbReference type="Proteomes" id="UP001151760"/>
    </source>
</evidence>